<dbReference type="GO" id="GO:0009423">
    <property type="term" value="P:chorismate biosynthetic process"/>
    <property type="evidence" value="ECO:0007669"/>
    <property type="project" value="UniProtKB-UniRule"/>
</dbReference>
<feature type="binding site" evidence="8">
    <location>
        <position position="94"/>
    </location>
    <ligand>
        <name>phosphoenolpyruvate</name>
        <dbReference type="ChEBI" id="CHEBI:58702"/>
    </ligand>
</feature>
<dbReference type="PIRSF" id="PIRSF000505">
    <property type="entry name" value="EPSPS"/>
    <property type="match status" value="1"/>
</dbReference>
<feature type="binding site" evidence="8">
    <location>
        <position position="338"/>
    </location>
    <ligand>
        <name>3-phosphoshikimate</name>
        <dbReference type="ChEBI" id="CHEBI:145989"/>
    </ligand>
</feature>
<comment type="catalytic activity">
    <reaction evidence="7">
        <text>3-phosphoshikimate + phosphoenolpyruvate = 5-O-(1-carboxyvinyl)-3-phosphoshikimate + phosphate</text>
        <dbReference type="Rhea" id="RHEA:21256"/>
        <dbReference type="ChEBI" id="CHEBI:43474"/>
        <dbReference type="ChEBI" id="CHEBI:57701"/>
        <dbReference type="ChEBI" id="CHEBI:58702"/>
        <dbReference type="ChEBI" id="CHEBI:145989"/>
        <dbReference type="EC" id="2.5.1.19"/>
    </reaction>
    <physiologicalReaction direction="left-to-right" evidence="7">
        <dbReference type="Rhea" id="RHEA:21257"/>
    </physiologicalReaction>
</comment>
<evidence type="ECO:0000256" key="2">
    <source>
        <dbReference type="ARBA" id="ARBA00009948"/>
    </source>
</evidence>
<dbReference type="HAMAP" id="MF_00210">
    <property type="entry name" value="EPSP_synth"/>
    <property type="match status" value="1"/>
</dbReference>
<comment type="similarity">
    <text evidence="2 8">Belongs to the EPSP synthase family.</text>
</comment>
<feature type="binding site" evidence="8">
    <location>
        <position position="169"/>
    </location>
    <ligand>
        <name>3-phosphoshikimate</name>
        <dbReference type="ChEBI" id="CHEBI:145989"/>
    </ligand>
</feature>
<gene>
    <name evidence="8" type="primary">aroA</name>
    <name evidence="10" type="ORF">ATL31_0891</name>
</gene>
<dbReference type="Pfam" id="PF00275">
    <property type="entry name" value="EPSP_synthase"/>
    <property type="match status" value="1"/>
</dbReference>
<feature type="binding site" evidence="8">
    <location>
        <position position="408"/>
    </location>
    <ligand>
        <name>phosphoenolpyruvate</name>
        <dbReference type="ChEBI" id="CHEBI:58702"/>
    </ligand>
</feature>
<feature type="binding site" evidence="8">
    <location>
        <position position="383"/>
    </location>
    <ligand>
        <name>phosphoenolpyruvate</name>
        <dbReference type="ChEBI" id="CHEBI:58702"/>
    </ligand>
</feature>
<dbReference type="OrthoDB" id="9809920at2"/>
<feature type="binding site" evidence="8">
    <location>
        <position position="122"/>
    </location>
    <ligand>
        <name>phosphoenolpyruvate</name>
        <dbReference type="ChEBI" id="CHEBI:58702"/>
    </ligand>
</feature>
<name>A0A2N3YGW7_9MICO</name>
<comment type="caution">
    <text evidence="10">The sequence shown here is derived from an EMBL/GenBank/DDBJ whole genome shotgun (WGS) entry which is preliminary data.</text>
</comment>
<dbReference type="PROSITE" id="PS00885">
    <property type="entry name" value="EPSP_SYNTHASE_2"/>
    <property type="match status" value="1"/>
</dbReference>
<comment type="function">
    <text evidence="8">Catalyzes the transfer of the enolpyruvyl moiety of phosphoenolpyruvate (PEP) to the 5-hydroxyl of shikimate-3-phosphate (S3P) to produce enolpyruvyl shikimate-3-phosphate and inorganic phosphate.</text>
</comment>
<keyword evidence="4 8" id="KW-0028">Amino-acid biosynthesis</keyword>
<feature type="binding site" evidence="8">
    <location>
        <position position="25"/>
    </location>
    <ligand>
        <name>3-phosphoshikimate</name>
        <dbReference type="ChEBI" id="CHEBI:145989"/>
    </ligand>
</feature>
<dbReference type="FunFam" id="3.65.10.10:FF:000010">
    <property type="entry name" value="3-phosphoshikimate 1-carboxyvinyltransferase"/>
    <property type="match status" value="1"/>
</dbReference>
<dbReference type="RefSeq" id="WP_101394711.1">
    <property type="nucleotide sequence ID" value="NZ_PJNE01000001.1"/>
</dbReference>
<feature type="binding site" evidence="8">
    <location>
        <position position="168"/>
    </location>
    <ligand>
        <name>3-phosphoshikimate</name>
        <dbReference type="ChEBI" id="CHEBI:145989"/>
    </ligand>
</feature>
<comment type="caution">
    <text evidence="8">Lacks conserved residue(s) required for the propagation of feature annotation.</text>
</comment>
<feature type="binding site" evidence="8">
    <location>
        <position position="169"/>
    </location>
    <ligand>
        <name>phosphoenolpyruvate</name>
        <dbReference type="ChEBI" id="CHEBI:58702"/>
    </ligand>
</feature>
<evidence type="ECO:0000256" key="8">
    <source>
        <dbReference type="HAMAP-Rule" id="MF_00210"/>
    </source>
</evidence>
<evidence type="ECO:0000256" key="7">
    <source>
        <dbReference type="ARBA" id="ARBA00044633"/>
    </source>
</evidence>
<feature type="binding site" evidence="8">
    <location>
        <position position="25"/>
    </location>
    <ligand>
        <name>phosphoenolpyruvate</name>
        <dbReference type="ChEBI" id="CHEBI:58702"/>
    </ligand>
</feature>
<feature type="binding site" evidence="8">
    <location>
        <position position="311"/>
    </location>
    <ligand>
        <name>3-phosphoshikimate</name>
        <dbReference type="ChEBI" id="CHEBI:145989"/>
    </ligand>
</feature>
<keyword evidence="3 8" id="KW-0963">Cytoplasm</keyword>
<dbReference type="FunFam" id="3.65.10.10:FF:000011">
    <property type="entry name" value="3-phosphoshikimate 1-carboxyvinyltransferase"/>
    <property type="match status" value="1"/>
</dbReference>
<dbReference type="GO" id="GO:0008652">
    <property type="term" value="P:amino acid biosynthetic process"/>
    <property type="evidence" value="ECO:0007669"/>
    <property type="project" value="UniProtKB-KW"/>
</dbReference>
<comment type="pathway">
    <text evidence="1 8">Metabolic intermediate biosynthesis; chorismate biosynthesis; chorismate from D-erythrose 4-phosphate and phosphoenolpyruvate: step 6/7.</text>
</comment>
<dbReference type="CDD" id="cd01556">
    <property type="entry name" value="EPSP_synthase"/>
    <property type="match status" value="1"/>
</dbReference>
<dbReference type="PANTHER" id="PTHR21090">
    <property type="entry name" value="AROM/DEHYDROQUINATE SYNTHASE"/>
    <property type="match status" value="1"/>
</dbReference>
<keyword evidence="11" id="KW-1185">Reference proteome</keyword>
<evidence type="ECO:0000259" key="9">
    <source>
        <dbReference type="Pfam" id="PF00275"/>
    </source>
</evidence>
<keyword evidence="5 8" id="KW-0808">Transferase</keyword>
<keyword evidence="6 8" id="KW-0057">Aromatic amino acid biosynthesis</keyword>
<comment type="subcellular location">
    <subcellularLocation>
        <location evidence="8">Cytoplasm</location>
    </subcellularLocation>
</comment>
<evidence type="ECO:0000256" key="4">
    <source>
        <dbReference type="ARBA" id="ARBA00022605"/>
    </source>
</evidence>
<dbReference type="EMBL" id="PJNE01000001">
    <property type="protein sequence ID" value="PKW26086.1"/>
    <property type="molecule type" value="Genomic_DNA"/>
</dbReference>
<accession>A0A2N3YGW7</accession>
<evidence type="ECO:0000313" key="11">
    <source>
        <dbReference type="Proteomes" id="UP000233781"/>
    </source>
</evidence>
<dbReference type="PANTHER" id="PTHR21090:SF5">
    <property type="entry name" value="PENTAFUNCTIONAL AROM POLYPEPTIDE"/>
    <property type="match status" value="1"/>
</dbReference>
<feature type="binding site" evidence="8">
    <location>
        <position position="196"/>
    </location>
    <ligand>
        <name>3-phosphoshikimate</name>
        <dbReference type="ChEBI" id="CHEBI:145989"/>
    </ligand>
</feature>
<dbReference type="InterPro" id="IPR023193">
    <property type="entry name" value="EPSP_synthase_CS"/>
</dbReference>
<dbReference type="GO" id="GO:0005737">
    <property type="term" value="C:cytoplasm"/>
    <property type="evidence" value="ECO:0007669"/>
    <property type="project" value="UniProtKB-SubCell"/>
</dbReference>
<sequence>MPSADWEAPTADGPVDARVLLPGSKSLTNRYLVLAALAGDVSRLRAPLRSRDTRLMAAALRGLGVGVEDLGDGDWLVTPGPLRGGATVDCGLAGNVMRFVPPLAGLADGVVRFDGDPHARRRPMAPVLDALRTLGVRLDEGATGLPFTVVGEGRVRGGSVTIDASASSQFVSGLLLSGARYDQGVTVHHRGGAVPSLPHIEMTVETLRDAGVVVDDSEPHTWRVEPSEVNALDVQVEPDLSNAAQFLAAALVTGGRVHVPGWPQYTTQGGDFVREVLDMMGAEVVLDRAGLTVTGTGTVLGVDVDLHGSSELTPVVAALAALADGPSIIRGVAHIRGHETDRLAALRTELGALGAAVDETDDGLRISPAPLHGGVFHTYADHRMVMAGAVLGLAVPGVVVEDVGTVAKTMPEFTDLWDRMLREHATAEA</sequence>
<feature type="binding site" evidence="8">
    <location>
        <position position="167"/>
    </location>
    <ligand>
        <name>3-phosphoshikimate</name>
        <dbReference type="ChEBI" id="CHEBI:145989"/>
    </ligand>
</feature>
<feature type="binding site" evidence="8">
    <location>
        <position position="342"/>
    </location>
    <ligand>
        <name>phosphoenolpyruvate</name>
        <dbReference type="ChEBI" id="CHEBI:58702"/>
    </ligand>
</feature>
<dbReference type="GO" id="GO:0003866">
    <property type="term" value="F:3-phosphoshikimate 1-carboxyvinyltransferase activity"/>
    <property type="evidence" value="ECO:0007669"/>
    <property type="project" value="UniProtKB-UniRule"/>
</dbReference>
<proteinExistence type="inferred from homology"/>
<evidence type="ECO:0000256" key="5">
    <source>
        <dbReference type="ARBA" id="ARBA00022679"/>
    </source>
</evidence>
<dbReference type="GO" id="GO:0009073">
    <property type="term" value="P:aromatic amino acid family biosynthetic process"/>
    <property type="evidence" value="ECO:0007669"/>
    <property type="project" value="UniProtKB-KW"/>
</dbReference>
<dbReference type="AlphaFoldDB" id="A0A2N3YGW7"/>
<dbReference type="EC" id="2.5.1.19" evidence="8"/>
<organism evidence="10 11">
    <name type="scientific">Phycicoccus duodecadis</name>
    <dbReference type="NCBI Taxonomy" id="173053"/>
    <lineage>
        <taxon>Bacteria</taxon>
        <taxon>Bacillati</taxon>
        <taxon>Actinomycetota</taxon>
        <taxon>Actinomycetes</taxon>
        <taxon>Micrococcales</taxon>
        <taxon>Intrasporangiaceae</taxon>
        <taxon>Phycicoccus</taxon>
    </lineage>
</organism>
<evidence type="ECO:0000256" key="6">
    <source>
        <dbReference type="ARBA" id="ARBA00023141"/>
    </source>
</evidence>
<dbReference type="Gene3D" id="3.65.10.10">
    <property type="entry name" value="Enolpyruvate transferase domain"/>
    <property type="match status" value="2"/>
</dbReference>
<dbReference type="UniPathway" id="UPA00053">
    <property type="reaction ID" value="UER00089"/>
</dbReference>
<dbReference type="SUPFAM" id="SSF55205">
    <property type="entry name" value="EPT/RTPC-like"/>
    <property type="match status" value="1"/>
</dbReference>
<evidence type="ECO:0000256" key="1">
    <source>
        <dbReference type="ARBA" id="ARBA00004811"/>
    </source>
</evidence>
<dbReference type="NCBIfam" id="TIGR01356">
    <property type="entry name" value="aroA"/>
    <property type="match status" value="1"/>
</dbReference>
<evidence type="ECO:0000256" key="3">
    <source>
        <dbReference type="ARBA" id="ARBA00022490"/>
    </source>
</evidence>
<feature type="binding site" evidence="8">
    <location>
        <position position="26"/>
    </location>
    <ligand>
        <name>3-phosphoshikimate</name>
        <dbReference type="ChEBI" id="CHEBI:145989"/>
    </ligand>
</feature>
<dbReference type="InterPro" id="IPR036968">
    <property type="entry name" value="Enolpyruvate_Tfrase_sf"/>
</dbReference>
<dbReference type="InterPro" id="IPR001986">
    <property type="entry name" value="Enolpyruvate_Tfrase_dom"/>
</dbReference>
<reference evidence="10 11" key="1">
    <citation type="submission" date="2017-12" db="EMBL/GenBank/DDBJ databases">
        <title>Sequencing the genomes of 1000 Actinobacteria strains.</title>
        <authorList>
            <person name="Klenk H.-P."/>
        </authorList>
    </citation>
    <scope>NUCLEOTIDE SEQUENCE [LARGE SCALE GENOMIC DNA]</scope>
    <source>
        <strain evidence="10 11">DSM 12806</strain>
    </source>
</reference>
<dbReference type="Proteomes" id="UP000233781">
    <property type="component" value="Unassembled WGS sequence"/>
</dbReference>
<feature type="domain" description="Enolpyruvate transferase" evidence="9">
    <location>
        <begin position="12"/>
        <end position="415"/>
    </location>
</feature>
<protein>
    <recommendedName>
        <fullName evidence="8">3-phosphoshikimate 1-carboxyvinyltransferase</fullName>
        <ecNumber evidence="8">2.5.1.19</ecNumber>
    </recommendedName>
    <alternativeName>
        <fullName evidence="8">5-enolpyruvylshikimate-3-phosphate synthase</fullName>
        <shortName evidence="8">EPSP synthase</shortName>
        <shortName evidence="8">EPSPS</shortName>
    </alternativeName>
</protein>
<dbReference type="InterPro" id="IPR013792">
    <property type="entry name" value="RNA3'P_cycl/enolpyr_Trfase_a/b"/>
</dbReference>
<comment type="subunit">
    <text evidence="8">Monomer.</text>
</comment>
<evidence type="ECO:0000313" key="10">
    <source>
        <dbReference type="EMBL" id="PKW26086.1"/>
    </source>
</evidence>
<dbReference type="InterPro" id="IPR006264">
    <property type="entry name" value="EPSP_synthase"/>
</dbReference>
<feature type="active site" description="Proton acceptor" evidence="8">
    <location>
        <position position="311"/>
    </location>
</feature>
<feature type="binding site" evidence="8">
    <location>
        <position position="30"/>
    </location>
    <ligand>
        <name>3-phosphoshikimate</name>
        <dbReference type="ChEBI" id="CHEBI:145989"/>
    </ligand>
</feature>